<evidence type="ECO:0000313" key="2">
    <source>
        <dbReference type="EMBL" id="GAA0481323.1"/>
    </source>
</evidence>
<evidence type="ECO:0000256" key="1">
    <source>
        <dbReference type="SAM" id="MobiDB-lite"/>
    </source>
</evidence>
<comment type="caution">
    <text evidence="2">The sequence shown here is derived from an EMBL/GenBank/DDBJ whole genome shotgun (WGS) entry which is preliminary data.</text>
</comment>
<protein>
    <submittedName>
        <fullName evidence="2">Uncharacterized protein</fullName>
    </submittedName>
</protein>
<accession>A0ABN1AQA2</accession>
<evidence type="ECO:0000313" key="3">
    <source>
        <dbReference type="Proteomes" id="UP001499895"/>
    </source>
</evidence>
<organism evidence="2 3">
    <name type="scientific">Streptomyces stramineus</name>
    <dbReference type="NCBI Taxonomy" id="173861"/>
    <lineage>
        <taxon>Bacteria</taxon>
        <taxon>Bacillati</taxon>
        <taxon>Actinomycetota</taxon>
        <taxon>Actinomycetes</taxon>
        <taxon>Kitasatosporales</taxon>
        <taxon>Streptomycetaceae</taxon>
        <taxon>Streptomyces</taxon>
    </lineage>
</organism>
<dbReference type="EMBL" id="BAAAHB010000070">
    <property type="protein sequence ID" value="GAA0481323.1"/>
    <property type="molecule type" value="Genomic_DNA"/>
</dbReference>
<keyword evidence="3" id="KW-1185">Reference proteome</keyword>
<sequence>MLARRPDQVVPLGRNPEQGLRPSGVYAGHRRPRMGFVKGALMAVREASTGRLYVNINGLLWESVPLRTL</sequence>
<proteinExistence type="predicted"/>
<reference evidence="2 3" key="1">
    <citation type="journal article" date="2019" name="Int. J. Syst. Evol. Microbiol.">
        <title>The Global Catalogue of Microorganisms (GCM) 10K type strain sequencing project: providing services to taxonomists for standard genome sequencing and annotation.</title>
        <authorList>
            <consortium name="The Broad Institute Genomics Platform"/>
            <consortium name="The Broad Institute Genome Sequencing Center for Infectious Disease"/>
            <person name="Wu L."/>
            <person name="Ma J."/>
        </authorList>
    </citation>
    <scope>NUCLEOTIDE SEQUENCE [LARGE SCALE GENOMIC DNA]</scope>
    <source>
        <strain evidence="2 3">JCM 10649</strain>
    </source>
</reference>
<name>A0ABN1AQA2_9ACTN</name>
<dbReference type="Proteomes" id="UP001499895">
    <property type="component" value="Unassembled WGS sequence"/>
</dbReference>
<gene>
    <name evidence="2" type="ORF">GCM10009544_49030</name>
</gene>
<feature type="region of interest" description="Disordered" evidence="1">
    <location>
        <begin position="1"/>
        <end position="25"/>
    </location>
</feature>